<keyword evidence="5" id="KW-1185">Reference proteome</keyword>
<evidence type="ECO:0000256" key="1">
    <source>
        <dbReference type="ARBA" id="ARBA00009995"/>
    </source>
</evidence>
<organism evidence="4 5">
    <name type="scientific">Dipteronia sinensis</name>
    <dbReference type="NCBI Taxonomy" id="43782"/>
    <lineage>
        <taxon>Eukaryota</taxon>
        <taxon>Viridiplantae</taxon>
        <taxon>Streptophyta</taxon>
        <taxon>Embryophyta</taxon>
        <taxon>Tracheophyta</taxon>
        <taxon>Spermatophyta</taxon>
        <taxon>Magnoliopsida</taxon>
        <taxon>eudicotyledons</taxon>
        <taxon>Gunneridae</taxon>
        <taxon>Pentapetalae</taxon>
        <taxon>rosids</taxon>
        <taxon>malvids</taxon>
        <taxon>Sapindales</taxon>
        <taxon>Sapindaceae</taxon>
        <taxon>Hippocastanoideae</taxon>
        <taxon>Acereae</taxon>
        <taxon>Dipteronia</taxon>
    </lineage>
</organism>
<dbReference type="CDD" id="cd03784">
    <property type="entry name" value="GT1_Gtf-like"/>
    <property type="match status" value="1"/>
</dbReference>
<dbReference type="InterPro" id="IPR002213">
    <property type="entry name" value="UDP_glucos_trans"/>
</dbReference>
<dbReference type="SUPFAM" id="SSF53756">
    <property type="entry name" value="UDP-Glycosyltransferase/glycogen phosphorylase"/>
    <property type="match status" value="1"/>
</dbReference>
<dbReference type="AlphaFoldDB" id="A0AAD9ZZV6"/>
<accession>A0AAD9ZZV6</accession>
<dbReference type="GO" id="GO:0080043">
    <property type="term" value="F:quercetin 3-O-glucosyltransferase activity"/>
    <property type="evidence" value="ECO:0007669"/>
    <property type="project" value="TreeGrafter"/>
</dbReference>
<reference evidence="4" key="1">
    <citation type="journal article" date="2023" name="Plant J.">
        <title>Genome sequences and population genomics provide insights into the demographic history, inbreeding, and mutation load of two 'living fossil' tree species of Dipteronia.</title>
        <authorList>
            <person name="Feng Y."/>
            <person name="Comes H.P."/>
            <person name="Chen J."/>
            <person name="Zhu S."/>
            <person name="Lu R."/>
            <person name="Zhang X."/>
            <person name="Li P."/>
            <person name="Qiu J."/>
            <person name="Olsen K.M."/>
            <person name="Qiu Y."/>
        </authorList>
    </citation>
    <scope>NUCLEOTIDE SEQUENCE</scope>
    <source>
        <strain evidence="4">NBL</strain>
    </source>
</reference>
<keyword evidence="2" id="KW-0328">Glycosyltransferase</keyword>
<dbReference type="GO" id="GO:0080044">
    <property type="term" value="F:quercetin 7-O-glucosyltransferase activity"/>
    <property type="evidence" value="ECO:0007669"/>
    <property type="project" value="TreeGrafter"/>
</dbReference>
<name>A0AAD9ZZV6_9ROSI</name>
<gene>
    <name evidence="4" type="ORF">Dsin_021285</name>
</gene>
<comment type="caution">
    <text evidence="4">The sequence shown here is derived from an EMBL/GenBank/DDBJ whole genome shotgun (WGS) entry which is preliminary data.</text>
</comment>
<evidence type="ECO:0000313" key="4">
    <source>
        <dbReference type="EMBL" id="KAK3197870.1"/>
    </source>
</evidence>
<protein>
    <recommendedName>
        <fullName evidence="6">Glycosyltransferase</fullName>
    </recommendedName>
</protein>
<evidence type="ECO:0000256" key="2">
    <source>
        <dbReference type="ARBA" id="ARBA00022676"/>
    </source>
</evidence>
<sequence>MEDLAKAKYVCHILAVPFPYKGHSNPMLNLCKLLASKKPDLLITFVTEETYTSSSTANFPPNIRFSYQPKNTIPSLKSHTADEISVDQEFLTKLGAPFEELLDSFTQTTHPVTTILTDFLLTSVIHAGVHRNIPIAVLWITPITEFSIHCHTNLFKEKQFPTDLEEHANNVVDFIPGIFPLRVSDLPRFFLENGRNWAIDAWNLELDISKIQYLVSSSIYEIESQVFDFLKQKFNFSIYPCGPLIPYFDQPSTETPHDYIEWLNSQPTNSVLYISMGSCCSLSSAQTDEMVAGLISSGVRFLWVARDDSFRLKEACSGHELGLVVPWCDQMRVLRHSSVGGFLTHSGLSSAFEAGFLGVPMLSFPLAGDQFLNTKLVVEDWKVGWRLRKELGVGNESLITSGEAIAKTVQKFMDINGSERRELSERSKRFQEILKGATSKGGSSDANLDAFIKDISQGHAR</sequence>
<dbReference type="Gene3D" id="3.40.50.2000">
    <property type="entry name" value="Glycogen Phosphorylase B"/>
    <property type="match status" value="2"/>
</dbReference>
<dbReference type="PANTHER" id="PTHR11926:SF774">
    <property type="entry name" value="UDP-GLYCOSYLTRANSFERASE 85A1-RELATED"/>
    <property type="match status" value="1"/>
</dbReference>
<proteinExistence type="inferred from homology"/>
<comment type="similarity">
    <text evidence="1">Belongs to the UDP-glycosyltransferase family.</text>
</comment>
<dbReference type="Pfam" id="PF00201">
    <property type="entry name" value="UDPGT"/>
    <property type="match status" value="1"/>
</dbReference>
<dbReference type="PANTHER" id="PTHR11926">
    <property type="entry name" value="GLUCOSYL/GLUCURONOSYL TRANSFERASES"/>
    <property type="match status" value="1"/>
</dbReference>
<evidence type="ECO:0008006" key="6">
    <source>
        <dbReference type="Google" id="ProtNLM"/>
    </source>
</evidence>
<evidence type="ECO:0000256" key="3">
    <source>
        <dbReference type="ARBA" id="ARBA00022679"/>
    </source>
</evidence>
<dbReference type="Proteomes" id="UP001281410">
    <property type="component" value="Unassembled WGS sequence"/>
</dbReference>
<dbReference type="EMBL" id="JANJYJ010000007">
    <property type="protein sequence ID" value="KAK3197870.1"/>
    <property type="molecule type" value="Genomic_DNA"/>
</dbReference>
<evidence type="ECO:0000313" key="5">
    <source>
        <dbReference type="Proteomes" id="UP001281410"/>
    </source>
</evidence>
<keyword evidence="3" id="KW-0808">Transferase</keyword>